<dbReference type="WBParaSite" id="nRc.2.0.1.t31911-RA">
    <property type="protein sequence ID" value="nRc.2.0.1.t31911-RA"/>
    <property type="gene ID" value="nRc.2.0.1.g31911"/>
</dbReference>
<dbReference type="GO" id="GO:0005758">
    <property type="term" value="C:mitochondrial intermembrane space"/>
    <property type="evidence" value="ECO:0007669"/>
    <property type="project" value="UniProtKB-SubCell"/>
</dbReference>
<evidence type="ECO:0000256" key="4">
    <source>
        <dbReference type="ARBA" id="ARBA00008006"/>
    </source>
</evidence>
<dbReference type="GO" id="GO:0005743">
    <property type="term" value="C:mitochondrial inner membrane"/>
    <property type="evidence" value="ECO:0007669"/>
    <property type="project" value="UniProtKB-SubCell"/>
</dbReference>
<dbReference type="Proteomes" id="UP000887565">
    <property type="component" value="Unplaced"/>
</dbReference>
<comment type="similarity">
    <text evidence="4">Belongs to the complex I NDUFB7 subunit family.</text>
</comment>
<evidence type="ECO:0000256" key="10">
    <source>
        <dbReference type="ARBA" id="ARBA00023128"/>
    </source>
</evidence>
<evidence type="ECO:0000256" key="9">
    <source>
        <dbReference type="ARBA" id="ARBA00022982"/>
    </source>
</evidence>
<keyword evidence="6" id="KW-0813">Transport</keyword>
<evidence type="ECO:0000256" key="5">
    <source>
        <dbReference type="ARBA" id="ARBA00018677"/>
    </source>
</evidence>
<evidence type="ECO:0000256" key="6">
    <source>
        <dbReference type="ARBA" id="ARBA00022448"/>
    </source>
</evidence>
<evidence type="ECO:0000256" key="7">
    <source>
        <dbReference type="ARBA" id="ARBA00022660"/>
    </source>
</evidence>
<organism evidence="13 14">
    <name type="scientific">Romanomermis culicivorax</name>
    <name type="common">Nematode worm</name>
    <dbReference type="NCBI Taxonomy" id="13658"/>
    <lineage>
        <taxon>Eukaryota</taxon>
        <taxon>Metazoa</taxon>
        <taxon>Ecdysozoa</taxon>
        <taxon>Nematoda</taxon>
        <taxon>Enoplea</taxon>
        <taxon>Dorylaimia</taxon>
        <taxon>Mermithida</taxon>
        <taxon>Mermithoidea</taxon>
        <taxon>Mermithidae</taxon>
        <taxon>Romanomermis</taxon>
    </lineage>
</organism>
<evidence type="ECO:0000256" key="11">
    <source>
        <dbReference type="ARBA" id="ARBA00023136"/>
    </source>
</evidence>
<evidence type="ECO:0000256" key="2">
    <source>
        <dbReference type="ARBA" id="ARBA00004569"/>
    </source>
</evidence>
<protein>
    <recommendedName>
        <fullName evidence="5">NADH dehydrogenase [ubiquinone] 1 beta subcomplex subunit 7</fullName>
    </recommendedName>
</protein>
<comment type="subcellular location">
    <subcellularLocation>
        <location evidence="3">Mitochondrion inner membrane</location>
        <topology evidence="3">Peripheral membrane protein</topology>
    </subcellularLocation>
    <subcellularLocation>
        <location evidence="2">Mitochondrion intermembrane space</location>
    </subcellularLocation>
</comment>
<keyword evidence="13" id="KW-1185">Reference proteome</keyword>
<keyword evidence="8" id="KW-0999">Mitochondrion inner membrane</keyword>
<dbReference type="PANTHER" id="PTHR20900:SF0">
    <property type="entry name" value="NADH DEHYDROGENASE [UBIQUINONE] 1 BETA SUBCOMPLEX SUBUNIT 7"/>
    <property type="match status" value="1"/>
</dbReference>
<comment type="function">
    <text evidence="1">Accessory subunit of the mitochondrial membrane respiratory chain NADH dehydrogenase (Complex I), that is believed not to be involved in catalysis. Complex I functions in the transfer of electrons from NADH to the respiratory chain. The immediate electron acceptor for the enzyme is believed to be ubiquinone.</text>
</comment>
<keyword evidence="9" id="KW-0249">Electron transport</keyword>
<reference evidence="14" key="1">
    <citation type="submission" date="2022-11" db="UniProtKB">
        <authorList>
            <consortium name="WormBaseParasite"/>
        </authorList>
    </citation>
    <scope>IDENTIFICATION</scope>
</reference>
<evidence type="ECO:0000256" key="1">
    <source>
        <dbReference type="ARBA" id="ARBA00003195"/>
    </source>
</evidence>
<keyword evidence="7" id="KW-0679">Respiratory chain</keyword>
<dbReference type="InterPro" id="IPR008698">
    <property type="entry name" value="NDUB7"/>
</dbReference>
<dbReference type="PANTHER" id="PTHR20900">
    <property type="entry name" value="NADH:UBIQUINONE OXIDOREDUCTASE B18-LIKE SUBUNIT"/>
    <property type="match status" value="1"/>
</dbReference>
<name>A0A915JZI0_ROMCU</name>
<evidence type="ECO:0000256" key="3">
    <source>
        <dbReference type="ARBA" id="ARBA00004637"/>
    </source>
</evidence>
<dbReference type="AlphaFoldDB" id="A0A915JZI0"/>
<keyword evidence="11" id="KW-0472">Membrane</keyword>
<keyword evidence="10" id="KW-0496">Mitochondrion</keyword>
<evidence type="ECO:0000313" key="13">
    <source>
        <dbReference type="Proteomes" id="UP000887565"/>
    </source>
</evidence>
<proteinExistence type="inferred from homology"/>
<keyword evidence="12" id="KW-1015">Disulfide bond</keyword>
<accession>A0A915JZI0</accession>
<evidence type="ECO:0000256" key="12">
    <source>
        <dbReference type="ARBA" id="ARBA00023157"/>
    </source>
</evidence>
<evidence type="ECO:0000256" key="8">
    <source>
        <dbReference type="ARBA" id="ARBA00022792"/>
    </source>
</evidence>
<sequence length="60" mass="7366">MRDYMNPKEAPILNKPSHFDPLAGFPKGRKKREMLVSWEELDKYDVDYFFRDYCAHHYLR</sequence>
<evidence type="ECO:0000313" key="14">
    <source>
        <dbReference type="WBParaSite" id="nRc.2.0.1.t31911-RA"/>
    </source>
</evidence>